<dbReference type="AlphaFoldDB" id="A0A6G1F4G5"/>
<accession>A0A6G1F4G5</accession>
<proteinExistence type="predicted"/>
<name>A0A6G1F4G5_9ORYZ</name>
<comment type="caution">
    <text evidence="1">The sequence shown here is derived from an EMBL/GenBank/DDBJ whole genome shotgun (WGS) entry which is preliminary data.</text>
</comment>
<dbReference type="EMBL" id="SPHZ02000001">
    <property type="protein sequence ID" value="KAF0931797.1"/>
    <property type="molecule type" value="Genomic_DNA"/>
</dbReference>
<gene>
    <name evidence="1" type="ORF">E2562_005769</name>
</gene>
<protein>
    <submittedName>
        <fullName evidence="1">Uncharacterized protein</fullName>
    </submittedName>
</protein>
<dbReference type="Proteomes" id="UP000479710">
    <property type="component" value="Unassembled WGS sequence"/>
</dbReference>
<organism evidence="1 2">
    <name type="scientific">Oryza meyeriana var. granulata</name>
    <dbReference type="NCBI Taxonomy" id="110450"/>
    <lineage>
        <taxon>Eukaryota</taxon>
        <taxon>Viridiplantae</taxon>
        <taxon>Streptophyta</taxon>
        <taxon>Embryophyta</taxon>
        <taxon>Tracheophyta</taxon>
        <taxon>Spermatophyta</taxon>
        <taxon>Magnoliopsida</taxon>
        <taxon>Liliopsida</taxon>
        <taxon>Poales</taxon>
        <taxon>Poaceae</taxon>
        <taxon>BOP clade</taxon>
        <taxon>Oryzoideae</taxon>
        <taxon>Oryzeae</taxon>
        <taxon>Oryzinae</taxon>
        <taxon>Oryza</taxon>
        <taxon>Oryza meyeriana</taxon>
    </lineage>
</organism>
<evidence type="ECO:0000313" key="1">
    <source>
        <dbReference type="EMBL" id="KAF0931797.1"/>
    </source>
</evidence>
<sequence>MPLFNKFSVVVRHAQAARHCNGDAWITSSRKCRSAVVAALHGGGNEAWPWRWCYMVTPAQCSTQWRWWLNSELSGGRHRVSR</sequence>
<keyword evidence="2" id="KW-1185">Reference proteome</keyword>
<reference evidence="1 2" key="1">
    <citation type="submission" date="2019-11" db="EMBL/GenBank/DDBJ databases">
        <title>Whole genome sequence of Oryza granulata.</title>
        <authorList>
            <person name="Li W."/>
        </authorList>
    </citation>
    <scope>NUCLEOTIDE SEQUENCE [LARGE SCALE GENOMIC DNA]</scope>
    <source>
        <strain evidence="2">cv. Menghai</strain>
        <tissue evidence="1">Leaf</tissue>
    </source>
</reference>
<evidence type="ECO:0000313" key="2">
    <source>
        <dbReference type="Proteomes" id="UP000479710"/>
    </source>
</evidence>